<protein>
    <submittedName>
        <fullName evidence="1">CxxH/CxxC protein (TIGR04129 family)</fullName>
    </submittedName>
</protein>
<evidence type="ECO:0000313" key="1">
    <source>
        <dbReference type="EMBL" id="MBM7585110.1"/>
    </source>
</evidence>
<dbReference type="Proteomes" id="UP001646157">
    <property type="component" value="Unassembled WGS sequence"/>
</dbReference>
<dbReference type="InterPro" id="IPR025626">
    <property type="entry name" value="YyzF"/>
</dbReference>
<comment type="caution">
    <text evidence="1">The sequence shown here is derived from an EMBL/GenBank/DDBJ whole genome shotgun (WGS) entry which is preliminary data.</text>
</comment>
<dbReference type="RefSeq" id="WP_205170366.1">
    <property type="nucleotide sequence ID" value="NZ_JAFBDZ010000002.1"/>
</dbReference>
<gene>
    <name evidence="1" type="ORF">JOC86_001652</name>
</gene>
<name>A0ABS2NB82_9BACI</name>
<accession>A0ABS2NB82</accession>
<evidence type="ECO:0000313" key="2">
    <source>
        <dbReference type="Proteomes" id="UP001646157"/>
    </source>
</evidence>
<organism evidence="1 2">
    <name type="scientific">Rossellomorea pakistanensis</name>
    <dbReference type="NCBI Taxonomy" id="992288"/>
    <lineage>
        <taxon>Bacteria</taxon>
        <taxon>Bacillati</taxon>
        <taxon>Bacillota</taxon>
        <taxon>Bacilli</taxon>
        <taxon>Bacillales</taxon>
        <taxon>Bacillaceae</taxon>
        <taxon>Rossellomorea</taxon>
    </lineage>
</organism>
<dbReference type="EMBL" id="JAFBDZ010000002">
    <property type="protein sequence ID" value="MBM7585110.1"/>
    <property type="molecule type" value="Genomic_DNA"/>
</dbReference>
<reference evidence="1 2" key="1">
    <citation type="submission" date="2021-01" db="EMBL/GenBank/DDBJ databases">
        <title>Genomic Encyclopedia of Type Strains, Phase IV (KMG-IV): sequencing the most valuable type-strain genomes for metagenomic binning, comparative biology and taxonomic classification.</title>
        <authorList>
            <person name="Goeker M."/>
        </authorList>
    </citation>
    <scope>NUCLEOTIDE SEQUENCE [LARGE SCALE GENOMIC DNA]</scope>
    <source>
        <strain evidence="1 2">DSM 24834</strain>
    </source>
</reference>
<dbReference type="NCBIfam" id="TIGR04129">
    <property type="entry name" value="CxxH_BA5709"/>
    <property type="match status" value="1"/>
</dbReference>
<sequence>MIYCCKEHVELAMDIVVDEYEVAPVLEQLTEEQSLSTTCEYCENNATYIVAN</sequence>
<keyword evidence="2" id="KW-1185">Reference proteome</keyword>
<proteinExistence type="predicted"/>
<dbReference type="Pfam" id="PF14116">
    <property type="entry name" value="YyzF"/>
    <property type="match status" value="1"/>
</dbReference>